<accession>A0A1G4B490</accession>
<evidence type="ECO:0000256" key="1">
    <source>
        <dbReference type="ARBA" id="ARBA00005896"/>
    </source>
</evidence>
<dbReference type="PANTHER" id="PTHR43779:SF3">
    <property type="entry name" value="(3R)-3-[(CARBOXYMETHYL)AMINO]FATTY ACID OXYGENASE_DECARBOXYLASE"/>
    <property type="match status" value="1"/>
</dbReference>
<dbReference type="InterPro" id="IPR042098">
    <property type="entry name" value="TauD-like_sf"/>
</dbReference>
<dbReference type="Proteomes" id="UP000176998">
    <property type="component" value="Unassembled WGS sequence"/>
</dbReference>
<keyword evidence="5" id="KW-0408">Iron</keyword>
<dbReference type="InterPro" id="IPR003819">
    <property type="entry name" value="TauD/TfdA-like"/>
</dbReference>
<dbReference type="InterPro" id="IPR051178">
    <property type="entry name" value="TfdA_dioxygenase"/>
</dbReference>
<sequence length="200" mass="22466">MVITELQTKELSPSFGIGAHNFPLQPTSLDQSARLIEDLVKKYGFLVIRKSGLTDETHIALARHLGDLDDVKPYNKAGRANRLQYDELFDVGNIEADGSVIDPKSPRAQAGLENALFHKLAAPEHFANIEPADYPMGRHKLVQKHEPSGRMNLYLPAHIHHIENLTPEASKALFKKLFEHATLEKYRVTVEWEDVGDLVV</sequence>
<evidence type="ECO:0000313" key="8">
    <source>
        <dbReference type="Proteomes" id="UP000176998"/>
    </source>
</evidence>
<keyword evidence="2" id="KW-0479">Metal-binding</keyword>
<comment type="similarity">
    <text evidence="1">Belongs to the TfdA dioxygenase family.</text>
</comment>
<dbReference type="RefSeq" id="XP_022473399.1">
    <property type="nucleotide sequence ID" value="XM_022620087.1"/>
</dbReference>
<comment type="caution">
    <text evidence="7">The sequence shown here is derived from an EMBL/GenBank/DDBJ whole genome shotgun (WGS) entry which is preliminary data.</text>
</comment>
<dbReference type="GeneID" id="34561597"/>
<evidence type="ECO:0000256" key="4">
    <source>
        <dbReference type="ARBA" id="ARBA00023002"/>
    </source>
</evidence>
<dbReference type="PANTHER" id="PTHR43779">
    <property type="entry name" value="DIOXYGENASE RV0097-RELATED"/>
    <property type="match status" value="1"/>
</dbReference>
<keyword evidence="8" id="KW-1185">Reference proteome</keyword>
<feature type="domain" description="TauD/TfdA-like" evidence="6">
    <location>
        <begin position="8"/>
        <end position="101"/>
    </location>
</feature>
<feature type="domain" description="TauD/TfdA-like" evidence="6">
    <location>
        <begin position="122"/>
        <end position="200"/>
    </location>
</feature>
<dbReference type="Pfam" id="PF02668">
    <property type="entry name" value="TauD"/>
    <property type="match status" value="2"/>
</dbReference>
<evidence type="ECO:0000259" key="6">
    <source>
        <dbReference type="Pfam" id="PF02668"/>
    </source>
</evidence>
<evidence type="ECO:0000256" key="2">
    <source>
        <dbReference type="ARBA" id="ARBA00022723"/>
    </source>
</evidence>
<dbReference type="STRING" id="1209926.A0A1G4B490"/>
<dbReference type="GO" id="GO:0051213">
    <property type="term" value="F:dioxygenase activity"/>
    <property type="evidence" value="ECO:0007669"/>
    <property type="project" value="UniProtKB-KW"/>
</dbReference>
<organism evidence="7 8">
    <name type="scientific">Colletotrichum orchidophilum</name>
    <dbReference type="NCBI Taxonomy" id="1209926"/>
    <lineage>
        <taxon>Eukaryota</taxon>
        <taxon>Fungi</taxon>
        <taxon>Dikarya</taxon>
        <taxon>Ascomycota</taxon>
        <taxon>Pezizomycotina</taxon>
        <taxon>Sordariomycetes</taxon>
        <taxon>Hypocreomycetidae</taxon>
        <taxon>Glomerellales</taxon>
        <taxon>Glomerellaceae</taxon>
        <taxon>Colletotrichum</taxon>
    </lineage>
</organism>
<dbReference type="GO" id="GO:0046872">
    <property type="term" value="F:metal ion binding"/>
    <property type="evidence" value="ECO:0007669"/>
    <property type="project" value="UniProtKB-KW"/>
</dbReference>
<evidence type="ECO:0000256" key="5">
    <source>
        <dbReference type="ARBA" id="ARBA00023004"/>
    </source>
</evidence>
<gene>
    <name evidence="7" type="ORF">CORC01_08457</name>
</gene>
<name>A0A1G4B490_9PEZI</name>
<proteinExistence type="inferred from homology"/>
<evidence type="ECO:0000256" key="3">
    <source>
        <dbReference type="ARBA" id="ARBA00022964"/>
    </source>
</evidence>
<keyword evidence="3" id="KW-0223">Dioxygenase</keyword>
<keyword evidence="4" id="KW-0560">Oxidoreductase</keyword>
<dbReference type="SUPFAM" id="SSF51197">
    <property type="entry name" value="Clavaminate synthase-like"/>
    <property type="match status" value="1"/>
</dbReference>
<dbReference type="OrthoDB" id="5818554at2759"/>
<dbReference type="EMBL" id="MJBS01000072">
    <property type="protein sequence ID" value="OHE96239.1"/>
    <property type="molecule type" value="Genomic_DNA"/>
</dbReference>
<evidence type="ECO:0000313" key="7">
    <source>
        <dbReference type="EMBL" id="OHE96239.1"/>
    </source>
</evidence>
<dbReference type="AlphaFoldDB" id="A0A1G4B490"/>
<reference evidence="7 8" key="1">
    <citation type="submission" date="2016-09" db="EMBL/GenBank/DDBJ databases">
        <authorList>
            <person name="Capua I."/>
            <person name="De Benedictis P."/>
            <person name="Joannis T."/>
            <person name="Lombin L.H."/>
            <person name="Cattoli G."/>
        </authorList>
    </citation>
    <scope>NUCLEOTIDE SEQUENCE [LARGE SCALE GENOMIC DNA]</scope>
    <source>
        <strain evidence="7 8">IMI 309357</strain>
    </source>
</reference>
<dbReference type="Gene3D" id="3.60.130.10">
    <property type="entry name" value="Clavaminate synthase-like"/>
    <property type="match status" value="2"/>
</dbReference>
<protein>
    <submittedName>
        <fullName evidence="7">Alpha-ketoglutarate-dependent 2</fullName>
    </submittedName>
</protein>